<gene>
    <name evidence="2" type="ORF">AT728_04300</name>
</gene>
<accession>A0A0W7X9L8</accession>
<feature type="domain" description="DUF397" evidence="1">
    <location>
        <begin position="4"/>
        <end position="56"/>
    </location>
</feature>
<evidence type="ECO:0000313" key="2">
    <source>
        <dbReference type="EMBL" id="KUF19599.1"/>
    </source>
</evidence>
<keyword evidence="3" id="KW-1185">Reference proteome</keyword>
<dbReference type="Proteomes" id="UP000054804">
    <property type="component" value="Unassembled WGS sequence"/>
</dbReference>
<dbReference type="InterPro" id="IPR007278">
    <property type="entry name" value="DUF397"/>
</dbReference>
<dbReference type="STRING" id="1765722.AT728_04300"/>
<dbReference type="EMBL" id="LOCL01000026">
    <property type="protein sequence ID" value="KUF19599.1"/>
    <property type="molecule type" value="Genomic_DNA"/>
</dbReference>
<reference evidence="2 3" key="1">
    <citation type="submission" date="2015-12" db="EMBL/GenBank/DDBJ databases">
        <title>Draft genome sequence of Streptomyces silvensis ATCC 53525, a producer of novel hormone antagonists.</title>
        <authorList>
            <person name="Johnston C.W."/>
            <person name="Li Y."/>
            <person name="Magarvey N.A."/>
        </authorList>
    </citation>
    <scope>NUCLEOTIDE SEQUENCE [LARGE SCALE GENOMIC DNA]</scope>
    <source>
        <strain evidence="2 3">ATCC 53525</strain>
    </source>
</reference>
<protein>
    <submittedName>
        <fullName evidence="2">DUF397 domain-containing protein</fullName>
    </submittedName>
</protein>
<organism evidence="2 3">
    <name type="scientific">Streptomyces silvensis</name>
    <dbReference type="NCBI Taxonomy" id="1765722"/>
    <lineage>
        <taxon>Bacteria</taxon>
        <taxon>Bacillati</taxon>
        <taxon>Actinomycetota</taxon>
        <taxon>Actinomycetes</taxon>
        <taxon>Kitasatosporales</taxon>
        <taxon>Streptomycetaceae</taxon>
        <taxon>Streptomyces</taxon>
    </lineage>
</organism>
<evidence type="ECO:0000259" key="1">
    <source>
        <dbReference type="Pfam" id="PF04149"/>
    </source>
</evidence>
<sequence length="64" mass="7068">MEIQWRKSSYSTDAEGSNCVELGRVGDTVYVRESDDPDAVIATTPEKLLAFLRGAKDGEFDDLV</sequence>
<evidence type="ECO:0000313" key="3">
    <source>
        <dbReference type="Proteomes" id="UP000054804"/>
    </source>
</evidence>
<dbReference type="OrthoDB" id="3402668at2"/>
<proteinExistence type="predicted"/>
<name>A0A0W7X9L8_9ACTN</name>
<dbReference type="AlphaFoldDB" id="A0A0W7X9L8"/>
<dbReference type="Pfam" id="PF04149">
    <property type="entry name" value="DUF397"/>
    <property type="match status" value="1"/>
</dbReference>
<dbReference type="RefSeq" id="WP_058846103.1">
    <property type="nucleotide sequence ID" value="NZ_LOCL01000026.1"/>
</dbReference>
<comment type="caution">
    <text evidence="2">The sequence shown here is derived from an EMBL/GenBank/DDBJ whole genome shotgun (WGS) entry which is preliminary data.</text>
</comment>